<dbReference type="EMBL" id="CM046391">
    <property type="protein sequence ID" value="KAI8561331.1"/>
    <property type="molecule type" value="Genomic_DNA"/>
</dbReference>
<proteinExistence type="predicted"/>
<reference evidence="1" key="1">
    <citation type="submission" date="2022-02" db="EMBL/GenBank/DDBJ databases">
        <title>Plant Genome Project.</title>
        <authorList>
            <person name="Zhang R.-G."/>
        </authorList>
    </citation>
    <scope>NUCLEOTIDE SEQUENCE</scope>
    <source>
        <strain evidence="1">AT1</strain>
    </source>
</reference>
<comment type="caution">
    <text evidence="1">The sequence shown here is derived from an EMBL/GenBank/DDBJ whole genome shotgun (WGS) entry which is preliminary data.</text>
</comment>
<keyword evidence="2" id="KW-1185">Reference proteome</keyword>
<organism evidence="1 2">
    <name type="scientific">Rhododendron molle</name>
    <name type="common">Chinese azalea</name>
    <name type="synonym">Azalea mollis</name>
    <dbReference type="NCBI Taxonomy" id="49168"/>
    <lineage>
        <taxon>Eukaryota</taxon>
        <taxon>Viridiplantae</taxon>
        <taxon>Streptophyta</taxon>
        <taxon>Embryophyta</taxon>
        <taxon>Tracheophyta</taxon>
        <taxon>Spermatophyta</taxon>
        <taxon>Magnoliopsida</taxon>
        <taxon>eudicotyledons</taxon>
        <taxon>Gunneridae</taxon>
        <taxon>Pentapetalae</taxon>
        <taxon>asterids</taxon>
        <taxon>Ericales</taxon>
        <taxon>Ericaceae</taxon>
        <taxon>Ericoideae</taxon>
        <taxon>Rhodoreae</taxon>
        <taxon>Rhododendron</taxon>
    </lineage>
</organism>
<evidence type="ECO:0000313" key="1">
    <source>
        <dbReference type="EMBL" id="KAI8561331.1"/>
    </source>
</evidence>
<name>A0ACC0P846_RHOML</name>
<accession>A0ACC0P846</accession>
<sequence>MLKPPIPPLSSSPPKILSKEIIRFDRIVQLFGYQNTTISATVDKQIVNEVKACAVSWRRIPKTTENIRLCMGWGIPEIVFGPA</sequence>
<evidence type="ECO:0000313" key="2">
    <source>
        <dbReference type="Proteomes" id="UP001062846"/>
    </source>
</evidence>
<protein>
    <submittedName>
        <fullName evidence="1">Uncharacterized protein</fullName>
    </submittedName>
</protein>
<dbReference type="Proteomes" id="UP001062846">
    <property type="component" value="Chromosome 4"/>
</dbReference>
<gene>
    <name evidence="1" type="ORF">RHMOL_Rhmol04G0330700</name>
</gene>